<evidence type="ECO:0000313" key="1">
    <source>
        <dbReference type="EMBL" id="KAJ4430069.1"/>
    </source>
</evidence>
<dbReference type="EMBL" id="JAJSOF020000033">
    <property type="protein sequence ID" value="KAJ4430069.1"/>
    <property type="molecule type" value="Genomic_DNA"/>
</dbReference>
<protein>
    <submittedName>
        <fullName evidence="1">Uncharacterized protein</fullName>
    </submittedName>
</protein>
<reference evidence="1 2" key="1">
    <citation type="journal article" date="2022" name="Allergy">
        <title>Genome assembly and annotation of Periplaneta americana reveal a comprehensive cockroach allergen profile.</title>
        <authorList>
            <person name="Wang L."/>
            <person name="Xiong Q."/>
            <person name="Saelim N."/>
            <person name="Wang L."/>
            <person name="Nong W."/>
            <person name="Wan A.T."/>
            <person name="Shi M."/>
            <person name="Liu X."/>
            <person name="Cao Q."/>
            <person name="Hui J.H.L."/>
            <person name="Sookrung N."/>
            <person name="Leung T.F."/>
            <person name="Tungtrongchitr A."/>
            <person name="Tsui S.K.W."/>
        </authorList>
    </citation>
    <scope>NUCLEOTIDE SEQUENCE [LARGE SCALE GENOMIC DNA]</scope>
    <source>
        <strain evidence="1">PWHHKU_190912</strain>
    </source>
</reference>
<comment type="caution">
    <text evidence="1">The sequence shown here is derived from an EMBL/GenBank/DDBJ whole genome shotgun (WGS) entry which is preliminary data.</text>
</comment>
<sequence length="298" mass="33324">MAGLCEGGNEPASSLKAICKQARKIVFKVYNYFKNVDEQNAAGHLDAGCNVANAQETTAEACGVGLRTVQRILLVKERVQKRQISDSNISERLTALQLKEQVGKSSSSYAYEAIPTTFLCTGFRVSPVVPVLQDNFSIVGPSDLCPRKICELNPQPRMEDQLFMTPFDGSLATSLFGKVRGLLFDVVGRKRVEWNGGGQCTDLALHWIPRLSKSAITNSWIQDLWWIFAGNIATLTRSPQKSTRQNCRESGLTRNSNRDVLKNELNFRPWKPHYCQDLSAENCDQCMEYGDMLGLYED</sequence>
<proteinExistence type="predicted"/>
<gene>
    <name evidence="1" type="ORF">ANN_22278</name>
</gene>
<dbReference type="Proteomes" id="UP001148838">
    <property type="component" value="Unassembled WGS sequence"/>
</dbReference>
<organism evidence="1 2">
    <name type="scientific">Periplaneta americana</name>
    <name type="common">American cockroach</name>
    <name type="synonym">Blatta americana</name>
    <dbReference type="NCBI Taxonomy" id="6978"/>
    <lineage>
        <taxon>Eukaryota</taxon>
        <taxon>Metazoa</taxon>
        <taxon>Ecdysozoa</taxon>
        <taxon>Arthropoda</taxon>
        <taxon>Hexapoda</taxon>
        <taxon>Insecta</taxon>
        <taxon>Pterygota</taxon>
        <taxon>Neoptera</taxon>
        <taxon>Polyneoptera</taxon>
        <taxon>Dictyoptera</taxon>
        <taxon>Blattodea</taxon>
        <taxon>Blattoidea</taxon>
        <taxon>Blattidae</taxon>
        <taxon>Blattinae</taxon>
        <taxon>Periplaneta</taxon>
    </lineage>
</organism>
<evidence type="ECO:0000313" key="2">
    <source>
        <dbReference type="Proteomes" id="UP001148838"/>
    </source>
</evidence>
<name>A0ABQ8S864_PERAM</name>
<keyword evidence="2" id="KW-1185">Reference proteome</keyword>
<accession>A0ABQ8S864</accession>